<evidence type="ECO:0008006" key="2">
    <source>
        <dbReference type="Google" id="ProtNLM"/>
    </source>
</evidence>
<proteinExistence type="predicted"/>
<gene>
    <name evidence="1" type="ORF">S01H1_78768</name>
</gene>
<organism evidence="1">
    <name type="scientific">marine sediment metagenome</name>
    <dbReference type="NCBI Taxonomy" id="412755"/>
    <lineage>
        <taxon>unclassified sequences</taxon>
        <taxon>metagenomes</taxon>
        <taxon>ecological metagenomes</taxon>
    </lineage>
</organism>
<feature type="non-terminal residue" evidence="1">
    <location>
        <position position="228"/>
    </location>
</feature>
<accession>X0ZIK4</accession>
<reference evidence="1" key="1">
    <citation type="journal article" date="2014" name="Front. Microbiol.">
        <title>High frequency of phylogenetically diverse reductive dehalogenase-homologous genes in deep subseafloor sedimentary metagenomes.</title>
        <authorList>
            <person name="Kawai M."/>
            <person name="Futagami T."/>
            <person name="Toyoda A."/>
            <person name="Takaki Y."/>
            <person name="Nishi S."/>
            <person name="Hori S."/>
            <person name="Arai W."/>
            <person name="Tsubouchi T."/>
            <person name="Morono Y."/>
            <person name="Uchiyama I."/>
            <person name="Ito T."/>
            <person name="Fujiyama A."/>
            <person name="Inagaki F."/>
            <person name="Takami H."/>
        </authorList>
    </citation>
    <scope>NUCLEOTIDE SEQUENCE</scope>
    <source>
        <strain evidence="1">Expedition CK06-06</strain>
    </source>
</reference>
<dbReference type="AlphaFoldDB" id="X0ZIK4"/>
<name>X0ZIK4_9ZZZZ</name>
<evidence type="ECO:0000313" key="1">
    <source>
        <dbReference type="EMBL" id="GAG48151.1"/>
    </source>
</evidence>
<sequence length="228" mass="24449">DRLSVTGAVVMIAVPRRRQPLRLNVADVRFLRGPRAGWARVTMSASLAQTPRPAPVTLLASTGEGESAVACSLAVTGLEIEPLGLPQIFELPLSRLRGSGSGRLNIKVSTEGVTNKFSCSLTVRRLDAQPIDGPELPVIDRAEFALEAVYDWVTHALRMDSIRLRLPGMDLAGKGRIHAEALAGGWEGIRRLEVAGKVNPLRVAALLWGKAPVLPGGLTVEGDLDVRF</sequence>
<protein>
    <recommendedName>
        <fullName evidence="2">AsmA-like C-terminal domain-containing protein</fullName>
    </recommendedName>
</protein>
<comment type="caution">
    <text evidence="1">The sequence shown here is derived from an EMBL/GenBank/DDBJ whole genome shotgun (WGS) entry which is preliminary data.</text>
</comment>
<dbReference type="EMBL" id="BARS01053040">
    <property type="protein sequence ID" value="GAG48151.1"/>
    <property type="molecule type" value="Genomic_DNA"/>
</dbReference>
<feature type="non-terminal residue" evidence="1">
    <location>
        <position position="1"/>
    </location>
</feature>